<organism evidence="1 2">
    <name type="scientific">Rhabdobacter roseus</name>
    <dbReference type="NCBI Taxonomy" id="1655419"/>
    <lineage>
        <taxon>Bacteria</taxon>
        <taxon>Pseudomonadati</taxon>
        <taxon>Bacteroidota</taxon>
        <taxon>Cytophagia</taxon>
        <taxon>Cytophagales</taxon>
        <taxon>Cytophagaceae</taxon>
        <taxon>Rhabdobacter</taxon>
    </lineage>
</organism>
<reference evidence="1 2" key="1">
    <citation type="submission" date="2020-08" db="EMBL/GenBank/DDBJ databases">
        <title>Genomic Encyclopedia of Type Strains, Phase IV (KMG-IV): sequencing the most valuable type-strain genomes for metagenomic binning, comparative biology and taxonomic classification.</title>
        <authorList>
            <person name="Goeker M."/>
        </authorList>
    </citation>
    <scope>NUCLEOTIDE SEQUENCE [LARGE SCALE GENOMIC DNA]</scope>
    <source>
        <strain evidence="1 2">DSM 105074</strain>
    </source>
</reference>
<dbReference type="EMBL" id="JACHGF010000003">
    <property type="protein sequence ID" value="MBB5284206.1"/>
    <property type="molecule type" value="Genomic_DNA"/>
</dbReference>
<sequence length="81" mass="9357">MEEKKVFFRSQGGGQYFKREGNSVKIICLYEFNPSIERTKFNVALIDALHCEPCDAHDFAKAEQEVARLLDLPVEPWPQRA</sequence>
<protein>
    <submittedName>
        <fullName evidence="1">Uncharacterized protein</fullName>
    </submittedName>
</protein>
<name>A0A840TJ35_9BACT</name>
<dbReference type="AlphaFoldDB" id="A0A840TJ35"/>
<dbReference type="Proteomes" id="UP000557307">
    <property type="component" value="Unassembled WGS sequence"/>
</dbReference>
<keyword evidence="2" id="KW-1185">Reference proteome</keyword>
<gene>
    <name evidence="1" type="ORF">HNQ92_002349</name>
</gene>
<proteinExistence type="predicted"/>
<comment type="caution">
    <text evidence="1">The sequence shown here is derived from an EMBL/GenBank/DDBJ whole genome shotgun (WGS) entry which is preliminary data.</text>
</comment>
<accession>A0A840TJ35</accession>
<evidence type="ECO:0000313" key="2">
    <source>
        <dbReference type="Proteomes" id="UP000557307"/>
    </source>
</evidence>
<evidence type="ECO:0000313" key="1">
    <source>
        <dbReference type="EMBL" id="MBB5284206.1"/>
    </source>
</evidence>